<evidence type="ECO:0000313" key="2">
    <source>
        <dbReference type="EMBL" id="KKL78076.1"/>
    </source>
</evidence>
<feature type="transmembrane region" description="Helical" evidence="1">
    <location>
        <begin position="47"/>
        <end position="71"/>
    </location>
</feature>
<dbReference type="EMBL" id="LAZR01023567">
    <property type="protein sequence ID" value="KKL78076.1"/>
    <property type="molecule type" value="Genomic_DNA"/>
</dbReference>
<reference evidence="2" key="1">
    <citation type="journal article" date="2015" name="Nature">
        <title>Complex archaea that bridge the gap between prokaryotes and eukaryotes.</title>
        <authorList>
            <person name="Spang A."/>
            <person name="Saw J.H."/>
            <person name="Jorgensen S.L."/>
            <person name="Zaremba-Niedzwiedzka K."/>
            <person name="Martijn J."/>
            <person name="Lind A.E."/>
            <person name="van Eijk R."/>
            <person name="Schleper C."/>
            <person name="Guy L."/>
            <person name="Ettema T.J."/>
        </authorList>
    </citation>
    <scope>NUCLEOTIDE SEQUENCE</scope>
</reference>
<sequence length="75" mass="8373">MRRRIKKHNWGWLVAGVVILILLAVPLDVFIRLAYETQQKAQITEELLITLTGTVKAGAVLLTALAALIFYKAVK</sequence>
<evidence type="ECO:0000256" key="1">
    <source>
        <dbReference type="SAM" id="Phobius"/>
    </source>
</evidence>
<gene>
    <name evidence="2" type="ORF">LCGC14_2028430</name>
</gene>
<feature type="transmembrane region" description="Helical" evidence="1">
    <location>
        <begin position="12"/>
        <end position="35"/>
    </location>
</feature>
<keyword evidence="1" id="KW-0472">Membrane</keyword>
<organism evidence="2">
    <name type="scientific">marine sediment metagenome</name>
    <dbReference type="NCBI Taxonomy" id="412755"/>
    <lineage>
        <taxon>unclassified sequences</taxon>
        <taxon>metagenomes</taxon>
        <taxon>ecological metagenomes</taxon>
    </lineage>
</organism>
<keyword evidence="1" id="KW-1133">Transmembrane helix</keyword>
<name>A0A0F9FHX3_9ZZZZ</name>
<comment type="caution">
    <text evidence="2">The sequence shown here is derived from an EMBL/GenBank/DDBJ whole genome shotgun (WGS) entry which is preliminary data.</text>
</comment>
<protein>
    <submittedName>
        <fullName evidence="2">Uncharacterized protein</fullName>
    </submittedName>
</protein>
<proteinExistence type="predicted"/>
<keyword evidence="1" id="KW-0812">Transmembrane</keyword>
<accession>A0A0F9FHX3</accession>
<dbReference type="AlphaFoldDB" id="A0A0F9FHX3"/>